<evidence type="ECO:0000256" key="10">
    <source>
        <dbReference type="ARBA" id="ARBA00032660"/>
    </source>
</evidence>
<dbReference type="PANTHER" id="PTHR11097:SF14">
    <property type="entry name" value="EXOSOME COMPLEX COMPONENT RRP45"/>
    <property type="match status" value="1"/>
</dbReference>
<dbReference type="InterPro" id="IPR020568">
    <property type="entry name" value="Ribosomal_Su5_D2-typ_SF"/>
</dbReference>
<accession>A0A2J7PFL5</accession>
<keyword evidence="8" id="KW-0694">RNA-binding</keyword>
<keyword evidence="7" id="KW-0271">Exosome</keyword>
<dbReference type="SUPFAM" id="SSF54211">
    <property type="entry name" value="Ribosomal protein S5 domain 2-like"/>
    <property type="match status" value="1"/>
</dbReference>
<dbReference type="Proteomes" id="UP000235965">
    <property type="component" value="Unassembled WGS sequence"/>
</dbReference>
<keyword evidence="9" id="KW-0539">Nucleus</keyword>
<dbReference type="GO" id="GO:0071028">
    <property type="term" value="P:nuclear mRNA surveillance"/>
    <property type="evidence" value="ECO:0007669"/>
    <property type="project" value="TreeGrafter"/>
</dbReference>
<dbReference type="FunCoup" id="A0A2J7PFL5">
    <property type="interactions" value="1430"/>
</dbReference>
<dbReference type="InterPro" id="IPR033100">
    <property type="entry name" value="Rrp45"/>
</dbReference>
<dbReference type="GO" id="GO:0071035">
    <property type="term" value="P:nuclear polyadenylation-dependent rRNA catabolic process"/>
    <property type="evidence" value="ECO:0007669"/>
    <property type="project" value="TreeGrafter"/>
</dbReference>
<evidence type="ECO:0000256" key="6">
    <source>
        <dbReference type="ARBA" id="ARBA00022552"/>
    </source>
</evidence>
<evidence type="ECO:0000259" key="12">
    <source>
        <dbReference type="Pfam" id="PF03725"/>
    </source>
</evidence>
<evidence type="ECO:0000313" key="14">
    <source>
        <dbReference type="Proteomes" id="UP000235965"/>
    </source>
</evidence>
<dbReference type="Pfam" id="PF01138">
    <property type="entry name" value="RNase_PH"/>
    <property type="match status" value="1"/>
</dbReference>
<dbReference type="GO" id="GO:0035925">
    <property type="term" value="F:mRNA 3'-UTR AU-rich region binding"/>
    <property type="evidence" value="ECO:0007669"/>
    <property type="project" value="TreeGrafter"/>
</dbReference>
<gene>
    <name evidence="13" type="ORF">B7P43_G15566</name>
</gene>
<evidence type="ECO:0000256" key="1">
    <source>
        <dbReference type="ARBA" id="ARBA00004496"/>
    </source>
</evidence>
<dbReference type="GO" id="GO:0034473">
    <property type="term" value="P:U1 snRNA 3'-end processing"/>
    <property type="evidence" value="ECO:0007669"/>
    <property type="project" value="TreeGrafter"/>
</dbReference>
<dbReference type="EMBL" id="NEVH01025655">
    <property type="protein sequence ID" value="PNF15122.1"/>
    <property type="molecule type" value="Genomic_DNA"/>
</dbReference>
<dbReference type="AlphaFoldDB" id="A0A2J7PFL5"/>
<feature type="domain" description="Exoribonuclease phosphorolytic" evidence="11">
    <location>
        <begin position="31"/>
        <end position="163"/>
    </location>
</feature>
<keyword evidence="6" id="KW-0698">rRNA processing</keyword>
<dbReference type="InParanoid" id="A0A2J7PFL5"/>
<protein>
    <recommendedName>
        <fullName evidence="4">Exosome complex component RRP45</fullName>
    </recommendedName>
    <alternativeName>
        <fullName evidence="10">Exosome component 9</fullName>
    </alternativeName>
</protein>
<dbReference type="GO" id="GO:0000176">
    <property type="term" value="C:nuclear exosome (RNase complex)"/>
    <property type="evidence" value="ECO:0007669"/>
    <property type="project" value="TreeGrafter"/>
</dbReference>
<evidence type="ECO:0000256" key="8">
    <source>
        <dbReference type="ARBA" id="ARBA00022884"/>
    </source>
</evidence>
<dbReference type="OrthoDB" id="10264038at2759"/>
<dbReference type="CDD" id="cd11368">
    <property type="entry name" value="RNase_PH_RRP45"/>
    <property type="match status" value="1"/>
</dbReference>
<dbReference type="FunFam" id="3.30.230.70:FF:000005">
    <property type="entry name" value="Exosome complex component RRP45"/>
    <property type="match status" value="1"/>
</dbReference>
<dbReference type="Pfam" id="PF03725">
    <property type="entry name" value="RNase_PH_C"/>
    <property type="match status" value="1"/>
</dbReference>
<dbReference type="GO" id="GO:0016075">
    <property type="term" value="P:rRNA catabolic process"/>
    <property type="evidence" value="ECO:0007669"/>
    <property type="project" value="TreeGrafter"/>
</dbReference>
<dbReference type="GO" id="GO:0034475">
    <property type="term" value="P:U4 snRNA 3'-end processing"/>
    <property type="evidence" value="ECO:0007669"/>
    <property type="project" value="TreeGrafter"/>
</dbReference>
<dbReference type="Gene3D" id="3.30.230.70">
    <property type="entry name" value="GHMP Kinase, N-terminal domain"/>
    <property type="match status" value="1"/>
</dbReference>
<evidence type="ECO:0000256" key="9">
    <source>
        <dbReference type="ARBA" id="ARBA00023242"/>
    </source>
</evidence>
<dbReference type="GO" id="GO:0000467">
    <property type="term" value="P:exonucleolytic trimming to generate mature 3'-end of 5.8S rRNA from tricistronic rRNA transcript (SSU-rRNA, 5.8S rRNA, LSU-rRNA)"/>
    <property type="evidence" value="ECO:0007669"/>
    <property type="project" value="TreeGrafter"/>
</dbReference>
<evidence type="ECO:0000256" key="7">
    <source>
        <dbReference type="ARBA" id="ARBA00022835"/>
    </source>
</evidence>
<dbReference type="GO" id="GO:0071038">
    <property type="term" value="P:TRAMP-dependent tRNA surveillance pathway"/>
    <property type="evidence" value="ECO:0007669"/>
    <property type="project" value="TreeGrafter"/>
</dbReference>
<evidence type="ECO:0000313" key="13">
    <source>
        <dbReference type="EMBL" id="PNF15122.1"/>
    </source>
</evidence>
<evidence type="ECO:0000256" key="5">
    <source>
        <dbReference type="ARBA" id="ARBA00022490"/>
    </source>
</evidence>
<comment type="similarity">
    <text evidence="3">Belongs to the RNase PH family.</text>
</comment>
<dbReference type="STRING" id="105785.A0A2J7PFL5"/>
<evidence type="ECO:0000256" key="4">
    <source>
        <dbReference type="ARBA" id="ARBA00019572"/>
    </source>
</evidence>
<keyword evidence="5" id="KW-0963">Cytoplasm</keyword>
<dbReference type="InterPro" id="IPR015847">
    <property type="entry name" value="ExoRNase_PH_dom2"/>
</dbReference>
<dbReference type="GO" id="GO:0005730">
    <property type="term" value="C:nucleolus"/>
    <property type="evidence" value="ECO:0007669"/>
    <property type="project" value="UniProtKB-SubCell"/>
</dbReference>
<proteinExistence type="inferred from homology"/>
<dbReference type="SUPFAM" id="SSF55666">
    <property type="entry name" value="Ribonuclease PH domain 2-like"/>
    <property type="match status" value="1"/>
</dbReference>
<dbReference type="InterPro" id="IPR001247">
    <property type="entry name" value="ExoRNase_PH_dom1"/>
</dbReference>
<feature type="domain" description="Exoribonuclease phosphorolytic" evidence="12">
    <location>
        <begin position="189"/>
        <end position="255"/>
    </location>
</feature>
<keyword evidence="14" id="KW-1185">Reference proteome</keyword>
<name>A0A2J7PFL5_9NEOP</name>
<dbReference type="InterPro" id="IPR050590">
    <property type="entry name" value="Exosome_comp_Rrp42_subfam"/>
</dbReference>
<organism evidence="13 14">
    <name type="scientific">Cryptotermes secundus</name>
    <dbReference type="NCBI Taxonomy" id="105785"/>
    <lineage>
        <taxon>Eukaryota</taxon>
        <taxon>Metazoa</taxon>
        <taxon>Ecdysozoa</taxon>
        <taxon>Arthropoda</taxon>
        <taxon>Hexapoda</taxon>
        <taxon>Insecta</taxon>
        <taxon>Pterygota</taxon>
        <taxon>Neoptera</taxon>
        <taxon>Polyneoptera</taxon>
        <taxon>Dictyoptera</taxon>
        <taxon>Blattodea</taxon>
        <taxon>Blattoidea</taxon>
        <taxon>Termitoidae</taxon>
        <taxon>Kalotermitidae</taxon>
        <taxon>Cryptotermitinae</taxon>
        <taxon>Cryptotermes</taxon>
    </lineage>
</organism>
<dbReference type="GO" id="GO:0000177">
    <property type="term" value="C:cytoplasmic exosome (RNase complex)"/>
    <property type="evidence" value="ECO:0007669"/>
    <property type="project" value="TreeGrafter"/>
</dbReference>
<sequence>MKESMLSTCEKSFITDAIAEGKRLDGREMDESRVMRIYFGTDWGCCQVSLGETKVLAQVSCEVQKPKTTRPNEGMLFLNTELSPMGSPHFEVGLQSELAVQLNRLLEKCIKDSRCVDLESLCIVAEEKVWVLRVDINVLNHEGNLVAAASAAALTALSHFRCPCVTVTGQETVIHDPSEKDAVPLNLHHYPVCVSYAIFNKGEHIIADPTAIEERVSEAQVVFGVNAYRELCGLHLGGSSLTSHDLILQCANRAARRAAEVVQIMKLALKEDADARAAGKSVGFSECIQETKLLALSQKQLGLQLDTSQLRGETLKLVQKKNKHIMYDEKGVKVDSGQDDRDEDVEVEPSVILLDRGSAELLPKQKRIKTERTVPTEAGVGEGGQNQWMKIEGDNESLDESDEVMSSPSDVEVIKEVSYEGNKLVDSIELSGDSEEEETVVLNAADVNMSVENTDDSGTSENIRNWYPVKQW</sequence>
<evidence type="ECO:0000256" key="3">
    <source>
        <dbReference type="ARBA" id="ARBA00006678"/>
    </source>
</evidence>
<comment type="caution">
    <text evidence="13">The sequence shown here is derived from an EMBL/GenBank/DDBJ whole genome shotgun (WGS) entry which is preliminary data.</text>
</comment>
<evidence type="ECO:0000259" key="11">
    <source>
        <dbReference type="Pfam" id="PF01138"/>
    </source>
</evidence>
<dbReference type="InterPro" id="IPR036345">
    <property type="entry name" value="ExoRNase_PH_dom2_sf"/>
</dbReference>
<dbReference type="PANTHER" id="PTHR11097">
    <property type="entry name" value="EXOSOME COMPLEX EXONUCLEASE RIBOSOMAL RNA PROCESSING PROTEIN"/>
    <property type="match status" value="1"/>
</dbReference>
<reference evidence="13 14" key="1">
    <citation type="submission" date="2017-12" db="EMBL/GenBank/DDBJ databases">
        <title>Hemimetabolous genomes reveal molecular basis of termite eusociality.</title>
        <authorList>
            <person name="Harrison M.C."/>
            <person name="Jongepier E."/>
            <person name="Robertson H.M."/>
            <person name="Arning N."/>
            <person name="Bitard-Feildel T."/>
            <person name="Chao H."/>
            <person name="Childers C.P."/>
            <person name="Dinh H."/>
            <person name="Doddapaneni H."/>
            <person name="Dugan S."/>
            <person name="Gowin J."/>
            <person name="Greiner C."/>
            <person name="Han Y."/>
            <person name="Hu H."/>
            <person name="Hughes D.S.T."/>
            <person name="Huylmans A.-K."/>
            <person name="Kemena C."/>
            <person name="Kremer L.P.M."/>
            <person name="Lee S.L."/>
            <person name="Lopez-Ezquerra A."/>
            <person name="Mallet L."/>
            <person name="Monroy-Kuhn J.M."/>
            <person name="Moser A."/>
            <person name="Murali S.C."/>
            <person name="Muzny D.M."/>
            <person name="Otani S."/>
            <person name="Piulachs M.-D."/>
            <person name="Poelchau M."/>
            <person name="Qu J."/>
            <person name="Schaub F."/>
            <person name="Wada-Katsumata A."/>
            <person name="Worley K.C."/>
            <person name="Xie Q."/>
            <person name="Ylla G."/>
            <person name="Poulsen M."/>
            <person name="Gibbs R.A."/>
            <person name="Schal C."/>
            <person name="Richards S."/>
            <person name="Belles X."/>
            <person name="Korb J."/>
            <person name="Bornberg-Bauer E."/>
        </authorList>
    </citation>
    <scope>NUCLEOTIDE SEQUENCE [LARGE SCALE GENOMIC DNA]</scope>
    <source>
        <tissue evidence="13">Whole body</tissue>
    </source>
</reference>
<dbReference type="InterPro" id="IPR027408">
    <property type="entry name" value="PNPase/RNase_PH_dom_sf"/>
</dbReference>
<dbReference type="GO" id="GO:0034476">
    <property type="term" value="P:U5 snRNA 3'-end processing"/>
    <property type="evidence" value="ECO:0007669"/>
    <property type="project" value="TreeGrafter"/>
</dbReference>
<comment type="subcellular location">
    <subcellularLocation>
        <location evidence="1">Cytoplasm</location>
    </subcellularLocation>
    <subcellularLocation>
        <location evidence="2">Nucleus</location>
        <location evidence="2">Nucleolus</location>
    </subcellularLocation>
</comment>
<evidence type="ECO:0000256" key="2">
    <source>
        <dbReference type="ARBA" id="ARBA00004604"/>
    </source>
</evidence>